<proteinExistence type="predicted"/>
<dbReference type="Pfam" id="PF01344">
    <property type="entry name" value="Kelch_1"/>
    <property type="match status" value="2"/>
</dbReference>
<evidence type="ECO:0000313" key="4">
    <source>
        <dbReference type="EMBL" id="KAI3954000.1"/>
    </source>
</evidence>
<comment type="caution">
    <text evidence="4">The sequence shown here is derived from an EMBL/GenBank/DDBJ whole genome shotgun (WGS) entry which is preliminary data.</text>
</comment>
<name>A0AAD4TF07_9MAGN</name>
<keyword evidence="1" id="KW-0880">Kelch repeat</keyword>
<dbReference type="FunFam" id="2.120.10.80:FF:000007">
    <property type="entry name" value="F-box/kelch-repeat protein SKIP11"/>
    <property type="match status" value="1"/>
</dbReference>
<dbReference type="InterPro" id="IPR006652">
    <property type="entry name" value="Kelch_1"/>
</dbReference>
<dbReference type="PANTHER" id="PTHR46122:SF2">
    <property type="entry name" value="F-BOX_KELCH-REPEAT PROTEIN SKIP11"/>
    <property type="match status" value="1"/>
</dbReference>
<dbReference type="SMART" id="SM00612">
    <property type="entry name" value="Kelch"/>
    <property type="match status" value="3"/>
</dbReference>
<sequence length="605" mass="68064">MLESQACLISRALPSSCEQESTWVYMSYRLIKVSNGKRRLDDEGEEELVGERKSLKRLDTHKEEEGGGVTQAPNNLSLSLAIRSDEQGDQDLDKADMNNGFPTDDEGKELQQNIDMQDSHDAEQEDMICFRSVEENEQEVVRRMNSLKSSDMQGVEEKNDTAHHQSLSRGDGSTGRLNEENEEEANCNLLLEDNQKSKLLWRGESSNGITTSQRDQVTLTLNDLVLSHCTNQIDMNENIFLPHVDQDSLKHQDAPQDQDGGQGHMDSLIHPLDRDISISCLLHCSRSEYNSVASLNRSFRNLVRNGELYRLRRQMGVIEHWVYFSCVALQWEAFDPISRRWMHLPPMQSNGCFVFSDKESLAVGTELLVFGREITSHIIWRYSILTNSWSSGMEMNAPRCLFGSASLGEIAILAGGCDSRGKVLSSAELYNSETGTWEILPSMNKPRKMCSGVFMDGKFYVIGGRNQDLLTCGEEYNLETRTWREIPNMFPSQNGPAEAPPLVAVVNNELYAADYLENELRKYDKERVCWVTVGRLPERAVSVNGWGLAFRACGKQLIVIGGPRNVAGGIIELNSWIPNDGPPQWNLLATRHTGSFVYNCAVMGC</sequence>
<dbReference type="Proteomes" id="UP001202328">
    <property type="component" value="Unassembled WGS sequence"/>
</dbReference>
<evidence type="ECO:0008006" key="6">
    <source>
        <dbReference type="Google" id="ProtNLM"/>
    </source>
</evidence>
<evidence type="ECO:0000313" key="5">
    <source>
        <dbReference type="Proteomes" id="UP001202328"/>
    </source>
</evidence>
<dbReference type="Gene3D" id="2.120.10.80">
    <property type="entry name" value="Kelch-type beta propeller"/>
    <property type="match status" value="1"/>
</dbReference>
<dbReference type="GO" id="GO:0005634">
    <property type="term" value="C:nucleus"/>
    <property type="evidence" value="ECO:0007669"/>
    <property type="project" value="TreeGrafter"/>
</dbReference>
<accession>A0AAD4TF07</accession>
<evidence type="ECO:0000256" key="2">
    <source>
        <dbReference type="ARBA" id="ARBA00022737"/>
    </source>
</evidence>
<evidence type="ECO:0000256" key="3">
    <source>
        <dbReference type="SAM" id="MobiDB-lite"/>
    </source>
</evidence>
<evidence type="ECO:0000256" key="1">
    <source>
        <dbReference type="ARBA" id="ARBA00022441"/>
    </source>
</evidence>
<dbReference type="EMBL" id="JAJJMB010002020">
    <property type="protein sequence ID" value="KAI3954000.1"/>
    <property type="molecule type" value="Genomic_DNA"/>
</dbReference>
<dbReference type="PANTHER" id="PTHR46122">
    <property type="entry name" value="GALACTOSE OXIDASE/KELCH REPEAT PROTEIN-RELATED"/>
    <property type="match status" value="1"/>
</dbReference>
<dbReference type="InterPro" id="IPR052439">
    <property type="entry name" value="F-box/Kelch-repeat"/>
</dbReference>
<keyword evidence="5" id="KW-1185">Reference proteome</keyword>
<dbReference type="SUPFAM" id="SSF117281">
    <property type="entry name" value="Kelch motif"/>
    <property type="match status" value="1"/>
</dbReference>
<feature type="region of interest" description="Disordered" evidence="3">
    <location>
        <begin position="140"/>
        <end position="183"/>
    </location>
</feature>
<organism evidence="4 5">
    <name type="scientific">Papaver atlanticum</name>
    <dbReference type="NCBI Taxonomy" id="357466"/>
    <lineage>
        <taxon>Eukaryota</taxon>
        <taxon>Viridiplantae</taxon>
        <taxon>Streptophyta</taxon>
        <taxon>Embryophyta</taxon>
        <taxon>Tracheophyta</taxon>
        <taxon>Spermatophyta</taxon>
        <taxon>Magnoliopsida</taxon>
        <taxon>Ranunculales</taxon>
        <taxon>Papaveraceae</taxon>
        <taxon>Papaveroideae</taxon>
        <taxon>Papaver</taxon>
    </lineage>
</organism>
<dbReference type="AlphaFoldDB" id="A0AAD4TF07"/>
<keyword evidence="2" id="KW-0677">Repeat</keyword>
<dbReference type="InterPro" id="IPR015915">
    <property type="entry name" value="Kelch-typ_b-propeller"/>
</dbReference>
<gene>
    <name evidence="4" type="ORF">MKW98_017824</name>
</gene>
<reference evidence="4" key="1">
    <citation type="submission" date="2022-04" db="EMBL/GenBank/DDBJ databases">
        <title>A functionally conserved STORR gene fusion in Papaver species that diverged 16.8 million years ago.</title>
        <authorList>
            <person name="Catania T."/>
        </authorList>
    </citation>
    <scope>NUCLEOTIDE SEQUENCE</scope>
    <source>
        <strain evidence="4">S-188037</strain>
    </source>
</reference>
<protein>
    <recommendedName>
        <fullName evidence="6">F-box/kelch-repeat protein SKIP11</fullName>
    </recommendedName>
</protein>